<sequence length="81" mass="9014">MPYRFVAFRLGMGQLALKLNASSVIVSHNHPSGIPEPSIEDRHITKRLSDALNLVDVRILDHIVIGHGISVSFAERGWLPF</sequence>
<feature type="domain" description="MPN" evidence="6">
    <location>
        <begin position="1"/>
        <end position="79"/>
    </location>
</feature>
<dbReference type="PANTHER" id="PTHR30471">
    <property type="entry name" value="DNA REPAIR PROTEIN RADC"/>
    <property type="match status" value="1"/>
</dbReference>
<keyword evidence="3" id="KW-0378">Hydrolase</keyword>
<keyword evidence="9" id="KW-1185">Reference proteome</keyword>
<dbReference type="PROSITE" id="PS01302">
    <property type="entry name" value="UPF0758"/>
    <property type="match status" value="1"/>
</dbReference>
<dbReference type="InterPro" id="IPR025657">
    <property type="entry name" value="RadC_JAB"/>
</dbReference>
<dbReference type="PANTHER" id="PTHR30471:SF3">
    <property type="entry name" value="UPF0758 PROTEIN YEES-RELATED"/>
    <property type="match status" value="1"/>
</dbReference>
<dbReference type="GO" id="GO:0008237">
    <property type="term" value="F:metallopeptidase activity"/>
    <property type="evidence" value="ECO:0007669"/>
    <property type="project" value="UniProtKB-KW"/>
</dbReference>
<reference evidence="7" key="3">
    <citation type="submission" date="2015-03" db="EMBL/GenBank/DDBJ databases">
        <authorList>
            <person name="Murphy D."/>
        </authorList>
    </citation>
    <scope>NUCLEOTIDE SEQUENCE [LARGE SCALE GENOMIC DNA]</scope>
    <source>
        <strain evidence="7">A125KOH2</strain>
    </source>
</reference>
<name>A0A0T9RP70_9GAMM</name>
<organism evidence="7 10">
    <name type="scientific">Yersinia pekkanenii</name>
    <dbReference type="NCBI Taxonomy" id="1288385"/>
    <lineage>
        <taxon>Bacteria</taxon>
        <taxon>Pseudomonadati</taxon>
        <taxon>Pseudomonadota</taxon>
        <taxon>Gammaproteobacteria</taxon>
        <taxon>Enterobacterales</taxon>
        <taxon>Yersiniaceae</taxon>
        <taxon>Yersinia</taxon>
    </lineage>
</organism>
<dbReference type="PROSITE" id="PS50249">
    <property type="entry name" value="MPN"/>
    <property type="match status" value="1"/>
</dbReference>
<dbReference type="InterPro" id="IPR001405">
    <property type="entry name" value="UPF0758"/>
</dbReference>
<evidence type="ECO:0000313" key="10">
    <source>
        <dbReference type="Proteomes" id="UP000045840"/>
    </source>
</evidence>
<reference evidence="8 9" key="2">
    <citation type="submission" date="2015-03" db="EMBL/GenBank/DDBJ databases">
        <authorList>
            <consortium name="Pathogen Informatics"/>
            <person name="Murphy D."/>
        </authorList>
    </citation>
    <scope>NUCLEOTIDE SEQUENCE [LARGE SCALE GENOMIC DNA]</scope>
    <source>
        <strain evidence="9">type strain: CIP110230</strain>
        <strain evidence="8">Type strain: CIP110230</strain>
    </source>
</reference>
<dbReference type="OrthoDB" id="9804482at2"/>
<dbReference type="EMBL" id="CWJL01000116">
    <property type="protein sequence ID" value="CRY69781.1"/>
    <property type="molecule type" value="Genomic_DNA"/>
</dbReference>
<dbReference type="Proteomes" id="UP000044625">
    <property type="component" value="Unassembled WGS sequence"/>
</dbReference>
<evidence type="ECO:0000313" key="8">
    <source>
        <dbReference type="EMBL" id="CRY69781.1"/>
    </source>
</evidence>
<evidence type="ECO:0000256" key="4">
    <source>
        <dbReference type="ARBA" id="ARBA00022833"/>
    </source>
</evidence>
<dbReference type="Gene3D" id="3.40.140.10">
    <property type="entry name" value="Cytidine Deaminase, domain 2"/>
    <property type="match status" value="1"/>
</dbReference>
<dbReference type="EMBL" id="CQAZ01000131">
    <property type="protein sequence ID" value="CNI74882.1"/>
    <property type="molecule type" value="Genomic_DNA"/>
</dbReference>
<dbReference type="InterPro" id="IPR020891">
    <property type="entry name" value="UPF0758_CS"/>
</dbReference>
<evidence type="ECO:0000256" key="1">
    <source>
        <dbReference type="ARBA" id="ARBA00022670"/>
    </source>
</evidence>
<dbReference type="GO" id="GO:0046872">
    <property type="term" value="F:metal ion binding"/>
    <property type="evidence" value="ECO:0007669"/>
    <property type="project" value="UniProtKB-KW"/>
</dbReference>
<evidence type="ECO:0000256" key="5">
    <source>
        <dbReference type="ARBA" id="ARBA00023049"/>
    </source>
</evidence>
<evidence type="ECO:0000259" key="6">
    <source>
        <dbReference type="PROSITE" id="PS50249"/>
    </source>
</evidence>
<dbReference type="Proteomes" id="UP000045840">
    <property type="component" value="Unassembled WGS sequence"/>
</dbReference>
<protein>
    <submittedName>
        <fullName evidence="7">DNA repair protein RadC</fullName>
    </submittedName>
</protein>
<proteinExistence type="predicted"/>
<keyword evidence="2" id="KW-0479">Metal-binding</keyword>
<dbReference type="STRING" id="1288385.ERS137968_04939"/>
<dbReference type="InterPro" id="IPR037518">
    <property type="entry name" value="MPN"/>
</dbReference>
<evidence type="ECO:0000256" key="3">
    <source>
        <dbReference type="ARBA" id="ARBA00022801"/>
    </source>
</evidence>
<reference evidence="10" key="1">
    <citation type="submission" date="2015-03" db="EMBL/GenBank/DDBJ databases">
        <authorList>
            <consortium name="Pathogen Informatics"/>
        </authorList>
    </citation>
    <scope>NUCLEOTIDE SEQUENCE [LARGE SCALE GENOMIC DNA]</scope>
    <source>
        <strain evidence="10">A125KOH2</strain>
    </source>
</reference>
<keyword evidence="4" id="KW-0862">Zinc</keyword>
<keyword evidence="1" id="KW-0645">Protease</keyword>
<evidence type="ECO:0000256" key="2">
    <source>
        <dbReference type="ARBA" id="ARBA00022723"/>
    </source>
</evidence>
<dbReference type="AlphaFoldDB" id="A0A0T9RP70"/>
<accession>A0A0T9RP70</accession>
<evidence type="ECO:0000313" key="7">
    <source>
        <dbReference type="EMBL" id="CNI74882.1"/>
    </source>
</evidence>
<dbReference type="Pfam" id="PF04002">
    <property type="entry name" value="RadC"/>
    <property type="match status" value="1"/>
</dbReference>
<evidence type="ECO:0000313" key="9">
    <source>
        <dbReference type="Proteomes" id="UP000044625"/>
    </source>
</evidence>
<dbReference type="GO" id="GO:0006508">
    <property type="term" value="P:proteolysis"/>
    <property type="evidence" value="ECO:0007669"/>
    <property type="project" value="UniProtKB-KW"/>
</dbReference>
<keyword evidence="5" id="KW-0482">Metalloprotease</keyword>
<gene>
    <name evidence="7" type="primary">radC_2</name>
    <name evidence="7" type="ORF">ERS008529_04808</name>
    <name evidence="8" type="ORF">ERS137968_04939</name>
</gene>